<dbReference type="Proteomes" id="UP001239759">
    <property type="component" value="Unassembled WGS sequence"/>
</dbReference>
<name>A0ABT7FU90_9CORY</name>
<dbReference type="EMBL" id="JASNUQ010000002">
    <property type="protein sequence ID" value="MDK4289552.1"/>
    <property type="molecule type" value="Genomic_DNA"/>
</dbReference>
<evidence type="ECO:0000313" key="1">
    <source>
        <dbReference type="EMBL" id="MDK4289552.1"/>
    </source>
</evidence>
<proteinExistence type="predicted"/>
<comment type="caution">
    <text evidence="1">The sequence shown here is derived from an EMBL/GenBank/DDBJ whole genome shotgun (WGS) entry which is preliminary data.</text>
</comment>
<protein>
    <submittedName>
        <fullName evidence="1">Uncharacterized protein</fullName>
    </submittedName>
</protein>
<organism evidence="1 2">
    <name type="scientific">Corynebacterium pseudodiphtheriticum</name>
    <dbReference type="NCBI Taxonomy" id="37637"/>
    <lineage>
        <taxon>Bacteria</taxon>
        <taxon>Bacillati</taxon>
        <taxon>Actinomycetota</taxon>
        <taxon>Actinomycetes</taxon>
        <taxon>Mycobacteriales</taxon>
        <taxon>Corynebacteriaceae</taxon>
        <taxon>Corynebacterium</taxon>
    </lineage>
</organism>
<keyword evidence="2" id="KW-1185">Reference proteome</keyword>
<evidence type="ECO:0000313" key="2">
    <source>
        <dbReference type="Proteomes" id="UP001239759"/>
    </source>
</evidence>
<reference evidence="1 2" key="1">
    <citation type="submission" date="2023-05" db="EMBL/GenBank/DDBJ databases">
        <title>Metabolic capabilities are highly conserved among human nasal-associated Corynebacterium species in pangenomic analyses.</title>
        <authorList>
            <person name="Tran T.H."/>
            <person name="Roberts A.Q."/>
            <person name="Escapa I.F."/>
            <person name="Gao W."/>
            <person name="Conlan S."/>
            <person name="Kong H."/>
            <person name="Segre J.A."/>
            <person name="Kelly M.S."/>
            <person name="Lemon K.P."/>
        </authorList>
    </citation>
    <scope>NUCLEOTIDE SEQUENCE [LARGE SCALE GENOMIC DNA]</scope>
    <source>
        <strain evidence="1 2">KPL3772</strain>
    </source>
</reference>
<gene>
    <name evidence="1" type="ORF">QPX23_02215</name>
</gene>
<accession>A0ABT7FU90</accession>
<dbReference type="RefSeq" id="WP_242723018.1">
    <property type="nucleotide sequence ID" value="NZ_CP051667.1"/>
</dbReference>
<sequence length="79" mass="9144">MDGAVVKHSRGRLKIVHLRGADEETYEPSPDTIYVDPDVVLNEWNPEEILFVNLEDPTTMEEIPDSVIEKYYQKFPVKP</sequence>